<dbReference type="HAMAP" id="MF_00902">
    <property type="entry name" value="TatC"/>
    <property type="match status" value="1"/>
</dbReference>
<comment type="function">
    <text evidence="5">Part of the twin-arginine translocation (Tat) system that transports large folded proteins containing a characteristic twin-arginine motif in their signal peptide across membranes.</text>
</comment>
<feature type="transmembrane region" description="Helical" evidence="5">
    <location>
        <begin position="192"/>
        <end position="209"/>
    </location>
</feature>
<keyword evidence="2 5" id="KW-0812">Transmembrane</keyword>
<comment type="subunit">
    <text evidence="5">Forms a complex with TatA.</text>
</comment>
<dbReference type="PRINTS" id="PR01840">
    <property type="entry name" value="TATCFAMILY"/>
</dbReference>
<comment type="subcellular location">
    <subcellularLocation>
        <location evidence="5">Cell membrane</location>
        <topology evidence="5">Multi-pass membrane protein</topology>
    </subcellularLocation>
    <subcellularLocation>
        <location evidence="1">Membrane</location>
        <topology evidence="1">Multi-pass membrane protein</topology>
    </subcellularLocation>
</comment>
<feature type="transmembrane region" description="Helical" evidence="5">
    <location>
        <begin position="64"/>
        <end position="85"/>
    </location>
</feature>
<keyword evidence="7" id="KW-1185">Reference proteome</keyword>
<keyword evidence="3 5" id="KW-1133">Transmembrane helix</keyword>
<feature type="transmembrane region" description="Helical" evidence="5">
    <location>
        <begin position="215"/>
        <end position="234"/>
    </location>
</feature>
<dbReference type="PANTHER" id="PTHR30371:SF0">
    <property type="entry name" value="SEC-INDEPENDENT PROTEIN TRANSLOCASE PROTEIN TATC, CHLOROPLASTIC-RELATED"/>
    <property type="match status" value="1"/>
</dbReference>
<dbReference type="GO" id="GO:0009977">
    <property type="term" value="F:proton motive force dependent protein transmembrane transporter activity"/>
    <property type="evidence" value="ECO:0007669"/>
    <property type="project" value="TreeGrafter"/>
</dbReference>
<comment type="caution">
    <text evidence="6">The sequence shown here is derived from an EMBL/GenBank/DDBJ whole genome shotgun (WGS) entry which is preliminary data.</text>
</comment>
<dbReference type="GO" id="GO:0065002">
    <property type="term" value="P:intracellular protein transmembrane transport"/>
    <property type="evidence" value="ECO:0007669"/>
    <property type="project" value="TreeGrafter"/>
</dbReference>
<evidence type="ECO:0000256" key="2">
    <source>
        <dbReference type="ARBA" id="ARBA00022692"/>
    </source>
</evidence>
<dbReference type="GO" id="GO:0033281">
    <property type="term" value="C:TAT protein transport complex"/>
    <property type="evidence" value="ECO:0007669"/>
    <property type="project" value="UniProtKB-UniRule"/>
</dbReference>
<dbReference type="Pfam" id="PF00902">
    <property type="entry name" value="TatC"/>
    <property type="match status" value="1"/>
</dbReference>
<dbReference type="InterPro" id="IPR019820">
    <property type="entry name" value="Sec-indep_translocase_CS"/>
</dbReference>
<dbReference type="STRING" id="1384057.CD33_03420"/>
<evidence type="ECO:0000256" key="4">
    <source>
        <dbReference type="ARBA" id="ARBA00023136"/>
    </source>
</evidence>
<evidence type="ECO:0000256" key="1">
    <source>
        <dbReference type="ARBA" id="ARBA00004141"/>
    </source>
</evidence>
<dbReference type="NCBIfam" id="TIGR00945">
    <property type="entry name" value="tatC"/>
    <property type="match status" value="1"/>
</dbReference>
<reference evidence="6 7" key="1">
    <citation type="submission" date="2014-02" db="EMBL/GenBank/DDBJ databases">
        <title>Draft genome sequence of Lysinibacillus sinduriensis JCM 15800.</title>
        <authorList>
            <person name="Zhang F."/>
            <person name="Wang G."/>
            <person name="Zhang L."/>
        </authorList>
    </citation>
    <scope>NUCLEOTIDE SEQUENCE [LARGE SCALE GENOMIC DNA]</scope>
    <source>
        <strain evidence="6 7">JCM 15800</strain>
    </source>
</reference>
<dbReference type="OrthoDB" id="9777044at2"/>
<feature type="transmembrane region" description="Helical" evidence="5">
    <location>
        <begin position="106"/>
        <end position="126"/>
    </location>
</feature>
<dbReference type="AlphaFoldDB" id="A0A0A3I0Z6"/>
<dbReference type="InterPro" id="IPR002033">
    <property type="entry name" value="TatC"/>
</dbReference>
<feature type="transmembrane region" description="Helical" evidence="5">
    <location>
        <begin position="158"/>
        <end position="180"/>
    </location>
</feature>
<evidence type="ECO:0000256" key="3">
    <source>
        <dbReference type="ARBA" id="ARBA00022989"/>
    </source>
</evidence>
<accession>A0A0A3I0Z6</accession>
<dbReference type="RefSeq" id="WP_036198192.1">
    <property type="nucleotide sequence ID" value="NZ_AVCY01000016.1"/>
</dbReference>
<dbReference type="PANTHER" id="PTHR30371">
    <property type="entry name" value="SEC-INDEPENDENT PROTEIN TRANSLOCASE PROTEIN TATC"/>
    <property type="match status" value="1"/>
</dbReference>
<keyword evidence="4 5" id="KW-0472">Membrane</keyword>
<dbReference type="Proteomes" id="UP000030408">
    <property type="component" value="Unassembled WGS sequence"/>
</dbReference>
<comment type="similarity">
    <text evidence="5">Belongs to the TatC family.</text>
</comment>
<dbReference type="eggNOG" id="COG0805">
    <property type="taxonomic scope" value="Bacteria"/>
</dbReference>
<dbReference type="GO" id="GO:0043953">
    <property type="term" value="P:protein transport by the Tat complex"/>
    <property type="evidence" value="ECO:0007669"/>
    <property type="project" value="UniProtKB-UniRule"/>
</dbReference>
<feature type="transmembrane region" description="Helical" evidence="5">
    <location>
        <begin position="19"/>
        <end position="37"/>
    </location>
</feature>
<evidence type="ECO:0000256" key="5">
    <source>
        <dbReference type="HAMAP-Rule" id="MF_00902"/>
    </source>
</evidence>
<gene>
    <name evidence="5" type="primary">tatC</name>
    <name evidence="6" type="ORF">CD33_03420</name>
</gene>
<protein>
    <recommendedName>
        <fullName evidence="5">Sec-independent protein translocase protein TatC</fullName>
    </recommendedName>
</protein>
<name>A0A0A3I0Z6_9BACL</name>
<keyword evidence="5" id="KW-0811">Translocation</keyword>
<evidence type="ECO:0000313" key="7">
    <source>
        <dbReference type="Proteomes" id="UP000030408"/>
    </source>
</evidence>
<dbReference type="PROSITE" id="PS01218">
    <property type="entry name" value="TATC"/>
    <property type="match status" value="1"/>
</dbReference>
<proteinExistence type="inferred from homology"/>
<keyword evidence="5" id="KW-0813">Transport</keyword>
<keyword evidence="5" id="KW-0653">Protein transport</keyword>
<sequence length="275" mass="32163">MNPKDLTVIEHIEELRKRLFVCAIFFILSLIVSFYFAKPIIKYIQYSEQAEQLTLNAFNVGDPLTVYLEVTFIVALIFTSPILLYQLWAFITPGLHETERKATLKYIPYAFLLFVVGLAFGYYVLFPNVMNFMMHLSQDLEIQQTIGINEYFGFLFKLVVPFGIIFELPVVMLFLARLGILDPQLMVKIRKYAYFVLFVLAVLVAPPDIISYILISIPLFVLYEISIVIARIGYKKYRVAEEMRIQEEKEIAQKIQIEELLAEQRRQIEEMTNRQ</sequence>
<organism evidence="6 7">
    <name type="scientific">Ureibacillus sinduriensis BLB-1 = JCM 15800</name>
    <dbReference type="NCBI Taxonomy" id="1384057"/>
    <lineage>
        <taxon>Bacteria</taxon>
        <taxon>Bacillati</taxon>
        <taxon>Bacillota</taxon>
        <taxon>Bacilli</taxon>
        <taxon>Bacillales</taxon>
        <taxon>Caryophanaceae</taxon>
        <taxon>Ureibacillus</taxon>
    </lineage>
</organism>
<dbReference type="EMBL" id="JPVO01000040">
    <property type="protein sequence ID" value="KGR77175.1"/>
    <property type="molecule type" value="Genomic_DNA"/>
</dbReference>
<keyword evidence="5" id="KW-1003">Cell membrane</keyword>
<evidence type="ECO:0000313" key="6">
    <source>
        <dbReference type="EMBL" id="KGR77175.1"/>
    </source>
</evidence>